<keyword evidence="1" id="KW-0472">Membrane</keyword>
<protein>
    <submittedName>
        <fullName evidence="2">Uncharacterized protein</fullName>
    </submittedName>
</protein>
<sequence>MNHIHAAGGGVELAKVCPDSWTVSFVIILALALVSLSTGAPLLITKHVVRKALLGGAVLHHFHKGAAAKTVHEVQYVAVPPPVHTVAHVQPLVVPSSHHHDYKHY</sequence>
<dbReference type="EnsemblMetazoa" id="AMEC002885-RA">
    <property type="protein sequence ID" value="AMEC002885-PA"/>
    <property type="gene ID" value="AMEC002885"/>
</dbReference>
<evidence type="ECO:0000313" key="2">
    <source>
        <dbReference type="EnsemblMetazoa" id="AMEC002885-PA"/>
    </source>
</evidence>
<organism evidence="2 3">
    <name type="scientific">Anopheles melas</name>
    <dbReference type="NCBI Taxonomy" id="34690"/>
    <lineage>
        <taxon>Eukaryota</taxon>
        <taxon>Metazoa</taxon>
        <taxon>Ecdysozoa</taxon>
        <taxon>Arthropoda</taxon>
        <taxon>Hexapoda</taxon>
        <taxon>Insecta</taxon>
        <taxon>Pterygota</taxon>
        <taxon>Neoptera</taxon>
        <taxon>Endopterygota</taxon>
        <taxon>Diptera</taxon>
        <taxon>Nematocera</taxon>
        <taxon>Culicoidea</taxon>
        <taxon>Culicidae</taxon>
        <taxon>Anophelinae</taxon>
        <taxon>Anopheles</taxon>
    </lineage>
</organism>
<keyword evidence="3" id="KW-1185">Reference proteome</keyword>
<dbReference type="AlphaFoldDB" id="A0A182TIG1"/>
<dbReference type="VEuPathDB" id="VectorBase:AMEC002885"/>
<keyword evidence="1" id="KW-1133">Transmembrane helix</keyword>
<evidence type="ECO:0000313" key="3">
    <source>
        <dbReference type="Proteomes" id="UP000075902"/>
    </source>
</evidence>
<proteinExistence type="predicted"/>
<name>A0A182TIG1_9DIPT</name>
<reference evidence="3" key="1">
    <citation type="submission" date="2014-01" db="EMBL/GenBank/DDBJ databases">
        <title>The Genome Sequence of Anopheles melas CM1001059_A (V2).</title>
        <authorList>
            <consortium name="The Broad Institute Genomics Platform"/>
            <person name="Neafsey D.E."/>
            <person name="Besansky N."/>
            <person name="Howell P."/>
            <person name="Walton C."/>
            <person name="Young S.K."/>
            <person name="Zeng Q."/>
            <person name="Gargeya S."/>
            <person name="Fitzgerald M."/>
            <person name="Haas B."/>
            <person name="Abouelleil A."/>
            <person name="Allen A.W."/>
            <person name="Alvarado L."/>
            <person name="Arachchi H.M."/>
            <person name="Berlin A.M."/>
            <person name="Chapman S.B."/>
            <person name="Gainer-Dewar J."/>
            <person name="Goldberg J."/>
            <person name="Griggs A."/>
            <person name="Gujja S."/>
            <person name="Hansen M."/>
            <person name="Howarth C."/>
            <person name="Imamovic A."/>
            <person name="Ireland A."/>
            <person name="Larimer J."/>
            <person name="McCowan C."/>
            <person name="Murphy C."/>
            <person name="Pearson M."/>
            <person name="Poon T.W."/>
            <person name="Priest M."/>
            <person name="Roberts A."/>
            <person name="Saif S."/>
            <person name="Shea T."/>
            <person name="Sisk P."/>
            <person name="Sykes S."/>
            <person name="Wortman J."/>
            <person name="Nusbaum C."/>
            <person name="Birren B."/>
        </authorList>
    </citation>
    <scope>NUCLEOTIDE SEQUENCE [LARGE SCALE GENOMIC DNA]</scope>
    <source>
        <strain evidence="3">CM1001059</strain>
    </source>
</reference>
<feature type="transmembrane region" description="Helical" evidence="1">
    <location>
        <begin position="21"/>
        <end position="44"/>
    </location>
</feature>
<keyword evidence="1" id="KW-0812">Transmembrane</keyword>
<reference evidence="2" key="2">
    <citation type="submission" date="2020-05" db="UniProtKB">
        <authorList>
            <consortium name="EnsemblMetazoa"/>
        </authorList>
    </citation>
    <scope>IDENTIFICATION</scope>
    <source>
        <strain evidence="2">CM1001059</strain>
    </source>
</reference>
<evidence type="ECO:0000256" key="1">
    <source>
        <dbReference type="SAM" id="Phobius"/>
    </source>
</evidence>
<dbReference type="Proteomes" id="UP000075902">
    <property type="component" value="Unassembled WGS sequence"/>
</dbReference>
<accession>A0A182TIG1</accession>